<dbReference type="InterPro" id="IPR036249">
    <property type="entry name" value="Thioredoxin-like_sf"/>
</dbReference>
<evidence type="ECO:0000313" key="6">
    <source>
        <dbReference type="Proteomes" id="UP000198767"/>
    </source>
</evidence>
<dbReference type="AlphaFoldDB" id="A0A1G5Q0A0"/>
<keyword evidence="6" id="KW-1185">Reference proteome</keyword>
<dbReference type="PANTHER" id="PTHR30041:SF4">
    <property type="entry name" value="ARSENATE REDUCTASE"/>
    <property type="match status" value="1"/>
</dbReference>
<dbReference type="GO" id="GO:0008794">
    <property type="term" value="F:arsenate reductase (glutaredoxin) activity"/>
    <property type="evidence" value="ECO:0007669"/>
    <property type="project" value="UniProtKB-UniRule"/>
</dbReference>
<organism evidence="5 6">
    <name type="scientific">Epibacterium ulvae</name>
    <dbReference type="NCBI Taxonomy" id="1156985"/>
    <lineage>
        <taxon>Bacteria</taxon>
        <taxon>Pseudomonadati</taxon>
        <taxon>Pseudomonadota</taxon>
        <taxon>Alphaproteobacteria</taxon>
        <taxon>Rhodobacterales</taxon>
        <taxon>Roseobacteraceae</taxon>
        <taxon>Epibacterium</taxon>
    </lineage>
</organism>
<dbReference type="OrthoDB" id="9790554at2"/>
<dbReference type="CDD" id="cd03034">
    <property type="entry name" value="ArsC_ArsC"/>
    <property type="match status" value="1"/>
</dbReference>
<evidence type="ECO:0000256" key="3">
    <source>
        <dbReference type="PROSITE-ProRule" id="PRU01282"/>
    </source>
</evidence>
<dbReference type="Gene3D" id="3.40.30.10">
    <property type="entry name" value="Glutaredoxin"/>
    <property type="match status" value="1"/>
</dbReference>
<sequence length="113" mass="12595">MITYWHNPRCSKSRAGLALFEAEGVKVSLRLYKEDAPSADELRDVLDKLQRPVADMIRHKDALFKDLGLSPQDSEEILLNAMAQNPALIERPIAITDTQAIIGRPTDALKALL</sequence>
<reference evidence="5 6" key="1">
    <citation type="submission" date="2016-10" db="EMBL/GenBank/DDBJ databases">
        <authorList>
            <person name="de Groot N.N."/>
        </authorList>
    </citation>
    <scope>NUCLEOTIDE SEQUENCE [LARGE SCALE GENOMIC DNA]</scope>
    <source>
        <strain evidence="5 6">U95</strain>
    </source>
</reference>
<dbReference type="STRING" id="1156985.SAMN04488118_102373"/>
<evidence type="ECO:0000256" key="4">
    <source>
        <dbReference type="RuleBase" id="RU362029"/>
    </source>
</evidence>
<dbReference type="Pfam" id="PF03960">
    <property type="entry name" value="ArsC"/>
    <property type="match status" value="1"/>
</dbReference>
<comment type="catalytic activity">
    <reaction evidence="4">
        <text>[glutaredoxin]-dithiol + arsenate + glutathione + H(+) = glutathionyl-S-S-[glutaredoxin] + arsenite + H2O</text>
        <dbReference type="Rhea" id="RHEA:22016"/>
        <dbReference type="Rhea" id="RHEA-COMP:10729"/>
        <dbReference type="Rhea" id="RHEA-COMP:17668"/>
        <dbReference type="ChEBI" id="CHEBI:15377"/>
        <dbReference type="ChEBI" id="CHEBI:15378"/>
        <dbReference type="ChEBI" id="CHEBI:29242"/>
        <dbReference type="ChEBI" id="CHEBI:29950"/>
        <dbReference type="ChEBI" id="CHEBI:48597"/>
        <dbReference type="ChEBI" id="CHEBI:57925"/>
        <dbReference type="ChEBI" id="CHEBI:146199"/>
        <dbReference type="EC" id="1.20.4.1"/>
    </reaction>
</comment>
<dbReference type="EMBL" id="FMWG01000002">
    <property type="protein sequence ID" value="SCZ55078.1"/>
    <property type="molecule type" value="Genomic_DNA"/>
</dbReference>
<evidence type="ECO:0000256" key="1">
    <source>
        <dbReference type="ARBA" id="ARBA00007198"/>
    </source>
</evidence>
<dbReference type="PANTHER" id="PTHR30041">
    <property type="entry name" value="ARSENATE REDUCTASE"/>
    <property type="match status" value="1"/>
</dbReference>
<proteinExistence type="inferred from homology"/>
<dbReference type="RefSeq" id="WP_090216660.1">
    <property type="nucleotide sequence ID" value="NZ_FMWG01000002.1"/>
</dbReference>
<keyword evidence="2 4" id="KW-0560">Oxidoreductase</keyword>
<dbReference type="NCBIfam" id="TIGR00014">
    <property type="entry name" value="arsC"/>
    <property type="match status" value="1"/>
</dbReference>
<dbReference type="InterPro" id="IPR006660">
    <property type="entry name" value="Arsenate_reductase-like"/>
</dbReference>
<comment type="similarity">
    <text evidence="1 3 4">Belongs to the ArsC family.</text>
</comment>
<dbReference type="InterPro" id="IPR006659">
    <property type="entry name" value="Arsenate_reductase"/>
</dbReference>
<accession>A0A1G5Q0A0</accession>
<dbReference type="EC" id="1.20.4.1" evidence="4"/>
<name>A0A1G5Q0A0_9RHOB</name>
<evidence type="ECO:0000313" key="5">
    <source>
        <dbReference type="EMBL" id="SCZ55078.1"/>
    </source>
</evidence>
<protein>
    <recommendedName>
        <fullName evidence="4">Arsenate reductase</fullName>
        <ecNumber evidence="4">1.20.4.1</ecNumber>
    </recommendedName>
</protein>
<dbReference type="PROSITE" id="PS51353">
    <property type="entry name" value="ARSC"/>
    <property type="match status" value="1"/>
</dbReference>
<dbReference type="Proteomes" id="UP000198767">
    <property type="component" value="Unassembled WGS sequence"/>
</dbReference>
<gene>
    <name evidence="5" type="ORF">SAMN04488118_102373</name>
</gene>
<evidence type="ECO:0000256" key="2">
    <source>
        <dbReference type="ARBA" id="ARBA00023002"/>
    </source>
</evidence>
<dbReference type="SUPFAM" id="SSF52833">
    <property type="entry name" value="Thioredoxin-like"/>
    <property type="match status" value="1"/>
</dbReference>